<dbReference type="InterPro" id="IPR010071">
    <property type="entry name" value="AA_adenyl_dom"/>
</dbReference>
<dbReference type="RefSeq" id="WP_184778434.1">
    <property type="nucleotide sequence ID" value="NZ_JACHMG010000001.1"/>
</dbReference>
<evidence type="ECO:0000256" key="5">
    <source>
        <dbReference type="ARBA" id="ARBA00023194"/>
    </source>
</evidence>
<dbReference type="GO" id="GO:0017000">
    <property type="term" value="P:antibiotic biosynthetic process"/>
    <property type="evidence" value="ECO:0007669"/>
    <property type="project" value="UniProtKB-KW"/>
</dbReference>
<dbReference type="InterPro" id="IPR000873">
    <property type="entry name" value="AMP-dep_synth/lig_dom"/>
</dbReference>
<dbReference type="GO" id="GO:0031177">
    <property type="term" value="F:phosphopantetheine binding"/>
    <property type="evidence" value="ECO:0007669"/>
    <property type="project" value="InterPro"/>
</dbReference>
<keyword evidence="5" id="KW-0045">Antibiotic biosynthesis</keyword>
<dbReference type="FunFam" id="3.40.50.12780:FF:000012">
    <property type="entry name" value="Non-ribosomal peptide synthetase"/>
    <property type="match status" value="1"/>
</dbReference>
<dbReference type="Pfam" id="PF13193">
    <property type="entry name" value="AMP-binding_C"/>
    <property type="match status" value="2"/>
</dbReference>
<dbReference type="InterPro" id="IPR009081">
    <property type="entry name" value="PP-bd_ACP"/>
</dbReference>
<comment type="cofactor">
    <cofactor evidence="1">
        <name>pantetheine 4'-phosphate</name>
        <dbReference type="ChEBI" id="CHEBI:47942"/>
    </cofactor>
</comment>
<sequence>MEREVTGSNSVNAGAPQDLKTAWELFAEQVAAHPESIALACPGEQVSYRRLAADAEGLAAELLRRGAGPESIVALSFPRGRALITAMLAVWRAGAAYLPVDHTYPAERIEAVLSQARPRLLVRARDIAVPGSEFDWLPTVVVDDLAGGDPAGEVPAVPPCLPAHPAYVIYTSGTTGVPKGVVVTHQGLANLVLSHVEPLKVDTRSQVLQFASTNFDSPMAEVAMSLFAGATLVVAPAEQLTPGPELVKLAARTGTTHLTVPPSALSVMKETELPSVTTLVVVGDTVTGSTAERWAPGRLMINAYGPTESTVCATMSRALAGAERPPIGSPIAGTTGYVLDDALRPVPPGTVGDLYLAGTGVARGYLHQFGLTAQRFVACPFGSRGERMYRTGDLARWRDDGQLDFLGRTDDQVKVRGYRIEPNEVESVIGSHPDVVHVAVAAHEDLLVAYVVLAPDRGDAKTVKTFAKSRLEPHLLPDRFVATDKLPLTPYGKIDRKALRAPAGEYAPKGEAPSTSSERGLCEVFAEVLELPSVGVDDDFFDLGGHSLRATRLIMRARARLGLEITIQDLFDWPTPAGLARLIDGVPDQPPPGPEPAPLSFGQRQLWFHHRFHGPSRTYNIPLALHLEGRLDVSALRSAIRDVADRHETLRTIVAERDGDPFQELASAERIEFRHHETAAADLDARLAHAARHPFDLEAELPLRAELFTTGPESHTLLLLLHHIAADGWSFRPLLADLGTAYAARLDGTSPKWAELPLTYREYTRWQAERLGEMTDPHSIAHRQLDYWRDALSGAPAQLELPVDRSRPVVPAYEGEVHSFGIDAALRKRLLALAKDTGTTLFMVMQAGLSALLTRLGAGTDLPLGTPIASRADERADDLVGFFMNTIVLRTDTAGNPEFHELLGRVRKTGLAAYGNQDLPFELLVEHLSPHRSGTYQPLFNVMITMDRDDGAEIDLPGLAVRSSFVPFGVSRFDLSLSVTDRPRGGRGEGEIECHLEFNTAIFEKETIAAFSSRLLGILGQVAAGPDIALDALDVLTPGERAALTAADQAGADHGTSGTVASAFEERAAETPDAVALVAGAQQRTFSELNAAANRLARVLAGHGAGPETVVAVQLRRGLALVETLLAISKAGAVYLPVDPDYPAHRVASMLNDAKPILVVRDSSTSTPAPGDCPVLLVEENSGDVRADNVADAERRSALRPDHPAYLMYTSGSTGRPKGVLVPHRGVLNLLAGSRTQLGLLGPDTVLLHSTSPSFDTSYWEIVVTLLAGGRVVLSPAGGWNAGRDLVPLIAEHAVTHVPVPPSLLAAFPADAIPDGTTIIVGGEPCPPRLVREWSGRCRMFNAYGPTEATIAATAAGPLTDGPPPIGKPLHGVRTYVLDQRLRPVPTGVAAELYLAGAGVARGYRDLPAATAERFVADPIGPAGSRMYRTGDLARLRPDGELEFVGRSDEQVKVRGYRVELGEVEAVLQDCPGTAGSAATVHRGTGGAHLVGYVVPGAGEALDPAAIRAFAADRLPAHMVPGTVLVIEAIPLSPNGKLDRAQLPEPDFAQLADGRAPRTPLEEALTGLFSDVLGVPSLSIDDNFFDLGGDSIGAIRLSSRARKAGVEFAPRDVFRHGTVAGLALTARQASEEPPAEPDDGIGELPLTPVMHWLRELGGSSAGFHQSMLVVTPSGLGRDTLESVLRVVVDTHDALRLRRTVRGAEWSLEVEPAGVPVELRRVEVAGLTSGALADVVAAESSHAVRKLDPDAGRVVVPVWFDAGETAQGRLFVAIHHLAVDGVSWRVLLDDLGDAAAAAATGRSPLLLPPRTSFRRWAKTLTAEARQPRRVGELPYWRQVLSHPEPADLVPVPGRDTTATTDRLTVTLASDHTARLLAEVPAKFHCGIDDLLLTALVLAVAQWRGDCPVIDVEGHGRTDLADVDTSRTVGWFTSAHPVHADLGGIDAGAVRQGGPALGTAIKHVKQQLRRTPGDGLGYGLLRYLNPETAPQLAGRRPRIAFNNLGRFSLGQNKDWSTAPDAGSFGGGAGPELPLQHGLALDTIVEERPEGPLLRATWTWPSALVPEATVGALAGSWLAALVAMAALGDDAGGFTPSDLALVELDQCQIERLENAWRRP</sequence>
<dbReference type="InterPro" id="IPR036736">
    <property type="entry name" value="ACP-like_sf"/>
</dbReference>
<dbReference type="SUPFAM" id="SSF47336">
    <property type="entry name" value="ACP-like"/>
    <property type="match status" value="2"/>
</dbReference>
<dbReference type="FunFam" id="1.10.1200.10:FF:000005">
    <property type="entry name" value="Nonribosomal peptide synthetase 1"/>
    <property type="match status" value="1"/>
</dbReference>
<reference evidence="7 8" key="1">
    <citation type="submission" date="2020-08" db="EMBL/GenBank/DDBJ databases">
        <title>Sequencing the genomes of 1000 actinobacteria strains.</title>
        <authorList>
            <person name="Klenk H.-P."/>
        </authorList>
    </citation>
    <scope>NUCLEOTIDE SEQUENCE [LARGE SCALE GENOMIC DNA]</scope>
    <source>
        <strain evidence="7 8">DSM 45859</strain>
    </source>
</reference>
<dbReference type="PROSITE" id="PS00012">
    <property type="entry name" value="PHOSPHOPANTETHEINE"/>
    <property type="match status" value="2"/>
</dbReference>
<dbReference type="GO" id="GO:0043041">
    <property type="term" value="P:amino acid activation for nonribosomal peptide biosynthetic process"/>
    <property type="evidence" value="ECO:0007669"/>
    <property type="project" value="TreeGrafter"/>
</dbReference>
<dbReference type="GO" id="GO:0072330">
    <property type="term" value="P:monocarboxylic acid biosynthetic process"/>
    <property type="evidence" value="ECO:0007669"/>
    <property type="project" value="UniProtKB-ARBA"/>
</dbReference>
<dbReference type="GO" id="GO:0008610">
    <property type="term" value="P:lipid biosynthetic process"/>
    <property type="evidence" value="ECO:0007669"/>
    <property type="project" value="UniProtKB-ARBA"/>
</dbReference>
<evidence type="ECO:0000259" key="6">
    <source>
        <dbReference type="PROSITE" id="PS50075"/>
    </source>
</evidence>
<evidence type="ECO:0000313" key="8">
    <source>
        <dbReference type="Proteomes" id="UP000581769"/>
    </source>
</evidence>
<dbReference type="GO" id="GO:0005737">
    <property type="term" value="C:cytoplasm"/>
    <property type="evidence" value="ECO:0007669"/>
    <property type="project" value="TreeGrafter"/>
</dbReference>
<dbReference type="InterPro" id="IPR010060">
    <property type="entry name" value="NRPS_synth"/>
</dbReference>
<dbReference type="CDD" id="cd19540">
    <property type="entry name" value="LCL_NRPS-like"/>
    <property type="match status" value="1"/>
</dbReference>
<dbReference type="FunFam" id="2.30.38.10:FF:000001">
    <property type="entry name" value="Non-ribosomal peptide synthetase PvdI"/>
    <property type="match status" value="2"/>
</dbReference>
<feature type="domain" description="Carrier" evidence="6">
    <location>
        <begin position="1556"/>
        <end position="1630"/>
    </location>
</feature>
<dbReference type="InterPro" id="IPR025110">
    <property type="entry name" value="AMP-bd_C"/>
</dbReference>
<dbReference type="SUPFAM" id="SSF52777">
    <property type="entry name" value="CoA-dependent acyltransferases"/>
    <property type="match status" value="4"/>
</dbReference>
<dbReference type="GO" id="GO:0044550">
    <property type="term" value="P:secondary metabolite biosynthetic process"/>
    <property type="evidence" value="ECO:0007669"/>
    <property type="project" value="TreeGrafter"/>
</dbReference>
<dbReference type="InterPro" id="IPR001242">
    <property type="entry name" value="Condensation_dom"/>
</dbReference>
<evidence type="ECO:0000313" key="7">
    <source>
        <dbReference type="EMBL" id="MBB4683743.1"/>
    </source>
</evidence>
<dbReference type="Pfam" id="PF00501">
    <property type="entry name" value="AMP-binding"/>
    <property type="match status" value="2"/>
</dbReference>
<dbReference type="InterPro" id="IPR006162">
    <property type="entry name" value="Ppantetheine_attach_site"/>
</dbReference>
<dbReference type="PROSITE" id="PS00455">
    <property type="entry name" value="AMP_BINDING"/>
    <property type="match status" value="2"/>
</dbReference>
<keyword evidence="8" id="KW-1185">Reference proteome</keyword>
<dbReference type="GO" id="GO:0003824">
    <property type="term" value="F:catalytic activity"/>
    <property type="evidence" value="ECO:0007669"/>
    <property type="project" value="InterPro"/>
</dbReference>
<dbReference type="InterPro" id="IPR020845">
    <property type="entry name" value="AMP-binding_CS"/>
</dbReference>
<dbReference type="Pfam" id="PF00550">
    <property type="entry name" value="PP-binding"/>
    <property type="match status" value="2"/>
</dbReference>
<feature type="domain" description="Carrier" evidence="6">
    <location>
        <begin position="512"/>
        <end position="587"/>
    </location>
</feature>
<dbReference type="FunFam" id="3.40.50.980:FF:000001">
    <property type="entry name" value="Non-ribosomal peptide synthetase"/>
    <property type="match status" value="1"/>
</dbReference>
<dbReference type="Gene3D" id="2.30.38.10">
    <property type="entry name" value="Luciferase, Domain 3"/>
    <property type="match status" value="2"/>
</dbReference>
<evidence type="ECO:0000256" key="2">
    <source>
        <dbReference type="ARBA" id="ARBA00022450"/>
    </source>
</evidence>
<dbReference type="Pfam" id="PF00668">
    <property type="entry name" value="Condensation"/>
    <property type="match status" value="2"/>
</dbReference>
<keyword evidence="2" id="KW-0596">Phosphopantetheine</keyword>
<dbReference type="NCBIfam" id="TIGR01720">
    <property type="entry name" value="NRPS-para261"/>
    <property type="match status" value="1"/>
</dbReference>
<dbReference type="Gene3D" id="3.30.300.30">
    <property type="match status" value="2"/>
</dbReference>
<dbReference type="InterPro" id="IPR045851">
    <property type="entry name" value="AMP-bd_C_sf"/>
</dbReference>
<evidence type="ECO:0000256" key="4">
    <source>
        <dbReference type="ARBA" id="ARBA00022737"/>
    </source>
</evidence>
<keyword evidence="4" id="KW-0677">Repeat</keyword>
<dbReference type="Gene3D" id="3.30.559.30">
    <property type="entry name" value="Nonribosomal peptide synthetase, condensation domain"/>
    <property type="match status" value="2"/>
</dbReference>
<protein>
    <submittedName>
        <fullName evidence="7">Amino acid adenylation domain-containing protein/non-ribosomal peptide synthase protein (TIGR01720 family)</fullName>
    </submittedName>
</protein>
<name>A0A840IPD3_9PSEU</name>
<gene>
    <name evidence="7" type="ORF">BJY18_001228</name>
</gene>
<evidence type="ECO:0000256" key="1">
    <source>
        <dbReference type="ARBA" id="ARBA00001957"/>
    </source>
</evidence>
<keyword evidence="3" id="KW-0597">Phosphoprotein</keyword>
<dbReference type="SMART" id="SM00823">
    <property type="entry name" value="PKS_PP"/>
    <property type="match status" value="2"/>
</dbReference>
<dbReference type="Proteomes" id="UP000581769">
    <property type="component" value="Unassembled WGS sequence"/>
</dbReference>
<proteinExistence type="predicted"/>
<dbReference type="InterPro" id="IPR020806">
    <property type="entry name" value="PKS_PP-bd"/>
</dbReference>
<dbReference type="SUPFAM" id="SSF56801">
    <property type="entry name" value="Acetyl-CoA synthetase-like"/>
    <property type="match status" value="2"/>
</dbReference>
<dbReference type="PANTHER" id="PTHR45527:SF1">
    <property type="entry name" value="FATTY ACID SYNTHASE"/>
    <property type="match status" value="1"/>
</dbReference>
<dbReference type="Gene3D" id="3.40.50.980">
    <property type="match status" value="4"/>
</dbReference>
<dbReference type="PANTHER" id="PTHR45527">
    <property type="entry name" value="NONRIBOSOMAL PEPTIDE SYNTHETASE"/>
    <property type="match status" value="1"/>
</dbReference>
<dbReference type="NCBIfam" id="TIGR01733">
    <property type="entry name" value="AA-adenyl-dom"/>
    <property type="match status" value="2"/>
</dbReference>
<dbReference type="PROSITE" id="PS50075">
    <property type="entry name" value="CARRIER"/>
    <property type="match status" value="2"/>
</dbReference>
<accession>A0A840IPD3</accession>
<dbReference type="FunFam" id="1.10.1200.10:FF:000016">
    <property type="entry name" value="Non-ribosomal peptide synthase"/>
    <property type="match status" value="1"/>
</dbReference>
<dbReference type="Gene3D" id="1.10.1200.10">
    <property type="entry name" value="ACP-like"/>
    <property type="match status" value="2"/>
</dbReference>
<organism evidence="7 8">
    <name type="scientific">Amycolatopsis jiangsuensis</name>
    <dbReference type="NCBI Taxonomy" id="1181879"/>
    <lineage>
        <taxon>Bacteria</taxon>
        <taxon>Bacillati</taxon>
        <taxon>Actinomycetota</taxon>
        <taxon>Actinomycetes</taxon>
        <taxon>Pseudonocardiales</taxon>
        <taxon>Pseudonocardiaceae</taxon>
        <taxon>Amycolatopsis</taxon>
    </lineage>
</organism>
<dbReference type="EMBL" id="JACHMG010000001">
    <property type="protein sequence ID" value="MBB4683743.1"/>
    <property type="molecule type" value="Genomic_DNA"/>
</dbReference>
<comment type="caution">
    <text evidence="7">The sequence shown here is derived from an EMBL/GenBank/DDBJ whole genome shotgun (WGS) entry which is preliminary data.</text>
</comment>
<dbReference type="InterPro" id="IPR023213">
    <property type="entry name" value="CAT-like_dom_sf"/>
</dbReference>
<evidence type="ECO:0000256" key="3">
    <source>
        <dbReference type="ARBA" id="ARBA00022553"/>
    </source>
</evidence>
<dbReference type="Gene3D" id="3.30.559.10">
    <property type="entry name" value="Chloramphenicol acetyltransferase-like domain"/>
    <property type="match status" value="2"/>
</dbReference>